<sequence length="361" mass="40658">MRSIGILGRLPPSYPLPDFLALPADERLEVYNTVAPKINRTPAILEKDVWVCWALETLFDVNDHPQMAFKGGTSLSKAYDAISRFSEDIDVTIDHRGLDSTINPFAPGISRKQRDRDADALLEGVRTCVRDLVNPHFLYQLQTAFPNGEWQLDIVNEGDELRLAYPRVVEIETEFEAEYIRDFVKIEFGGRNITEPNENHTIHPYLLGHVTGASLPSADITVLSGARTFWEKATLAHVECNRTEPKPDVRRLSRHWYDLFKLADHNIGRAALADRALLSDVVKYKKVFYNTAYANYNDCLDGGFRLIPNDAGLTALRDDYAQMISKAMIYDEVPSFSAIVERLGRLETEINAGVTGTDSPV</sequence>
<gene>
    <name evidence="1" type="ORF">GALL_394690</name>
</gene>
<dbReference type="Gene3D" id="3.10.450.620">
    <property type="entry name" value="JHP933, nucleotidyltransferase-like core domain"/>
    <property type="match status" value="1"/>
</dbReference>
<name>A0A1J5QMV2_9ZZZZ</name>
<protein>
    <recommendedName>
        <fullName evidence="2">Protein containing DUF1814</fullName>
    </recommendedName>
</protein>
<dbReference type="AlphaFoldDB" id="A0A1J5QMV2"/>
<evidence type="ECO:0008006" key="2">
    <source>
        <dbReference type="Google" id="ProtNLM"/>
    </source>
</evidence>
<proteinExistence type="predicted"/>
<evidence type="ECO:0000313" key="1">
    <source>
        <dbReference type="EMBL" id="OIQ78819.1"/>
    </source>
</evidence>
<comment type="caution">
    <text evidence="1">The sequence shown here is derived from an EMBL/GenBank/DDBJ whole genome shotgun (WGS) entry which is preliminary data.</text>
</comment>
<organism evidence="1">
    <name type="scientific">mine drainage metagenome</name>
    <dbReference type="NCBI Taxonomy" id="410659"/>
    <lineage>
        <taxon>unclassified sequences</taxon>
        <taxon>metagenomes</taxon>
        <taxon>ecological metagenomes</taxon>
    </lineage>
</organism>
<dbReference type="Pfam" id="PF08843">
    <property type="entry name" value="AbiEii"/>
    <property type="match status" value="1"/>
</dbReference>
<dbReference type="EMBL" id="MLJW01001328">
    <property type="protein sequence ID" value="OIQ78819.1"/>
    <property type="molecule type" value="Genomic_DNA"/>
</dbReference>
<accession>A0A1J5QMV2</accession>
<dbReference type="InterPro" id="IPR014942">
    <property type="entry name" value="AbiEii"/>
</dbReference>
<reference evidence="1" key="1">
    <citation type="submission" date="2016-10" db="EMBL/GenBank/DDBJ databases">
        <title>Sequence of Gallionella enrichment culture.</title>
        <authorList>
            <person name="Poehlein A."/>
            <person name="Muehling M."/>
            <person name="Daniel R."/>
        </authorList>
    </citation>
    <scope>NUCLEOTIDE SEQUENCE</scope>
</reference>